<evidence type="ECO:0000313" key="3">
    <source>
        <dbReference type="Proteomes" id="UP000265515"/>
    </source>
</evidence>
<dbReference type="AlphaFoldDB" id="A0A388M384"/>
<comment type="caution">
    <text evidence="2">The sequence shown here is derived from an EMBL/GenBank/DDBJ whole genome shotgun (WGS) entry which is preliminary data.</text>
</comment>
<proteinExistence type="predicted"/>
<feature type="compositionally biased region" description="Basic and acidic residues" evidence="1">
    <location>
        <begin position="131"/>
        <end position="158"/>
    </location>
</feature>
<reference evidence="2 3" key="1">
    <citation type="journal article" date="2018" name="Cell">
        <title>The Chara Genome: Secondary Complexity and Implications for Plant Terrestrialization.</title>
        <authorList>
            <person name="Nishiyama T."/>
            <person name="Sakayama H."/>
            <person name="Vries J.D."/>
            <person name="Buschmann H."/>
            <person name="Saint-Marcoux D."/>
            <person name="Ullrich K.K."/>
            <person name="Haas F.B."/>
            <person name="Vanderstraeten L."/>
            <person name="Becker D."/>
            <person name="Lang D."/>
            <person name="Vosolsobe S."/>
            <person name="Rombauts S."/>
            <person name="Wilhelmsson P.K.I."/>
            <person name="Janitza P."/>
            <person name="Kern R."/>
            <person name="Heyl A."/>
            <person name="Rumpler F."/>
            <person name="Villalobos L.I.A.C."/>
            <person name="Clay J.M."/>
            <person name="Skokan R."/>
            <person name="Toyoda A."/>
            <person name="Suzuki Y."/>
            <person name="Kagoshima H."/>
            <person name="Schijlen E."/>
            <person name="Tajeshwar N."/>
            <person name="Catarino B."/>
            <person name="Hetherington A.J."/>
            <person name="Saltykova A."/>
            <person name="Bonnot C."/>
            <person name="Breuninger H."/>
            <person name="Symeonidi A."/>
            <person name="Radhakrishnan G.V."/>
            <person name="Van Nieuwerburgh F."/>
            <person name="Deforce D."/>
            <person name="Chang C."/>
            <person name="Karol K.G."/>
            <person name="Hedrich R."/>
            <person name="Ulvskov P."/>
            <person name="Glockner G."/>
            <person name="Delwiche C.F."/>
            <person name="Petrasek J."/>
            <person name="Van de Peer Y."/>
            <person name="Friml J."/>
            <person name="Beilby M."/>
            <person name="Dolan L."/>
            <person name="Kohara Y."/>
            <person name="Sugano S."/>
            <person name="Fujiyama A."/>
            <person name="Delaux P.-M."/>
            <person name="Quint M."/>
            <person name="TheiBen G."/>
            <person name="Hagemann M."/>
            <person name="Harholt J."/>
            <person name="Dunand C."/>
            <person name="Zachgo S."/>
            <person name="Langdale J."/>
            <person name="Maumus F."/>
            <person name="Straeten D.V.D."/>
            <person name="Gould S.B."/>
            <person name="Rensing S.A."/>
        </authorList>
    </citation>
    <scope>NUCLEOTIDE SEQUENCE [LARGE SCALE GENOMIC DNA]</scope>
    <source>
        <strain evidence="2 3">S276</strain>
    </source>
</reference>
<organism evidence="2 3">
    <name type="scientific">Chara braunii</name>
    <name type="common">Braun's stonewort</name>
    <dbReference type="NCBI Taxonomy" id="69332"/>
    <lineage>
        <taxon>Eukaryota</taxon>
        <taxon>Viridiplantae</taxon>
        <taxon>Streptophyta</taxon>
        <taxon>Charophyceae</taxon>
        <taxon>Charales</taxon>
        <taxon>Characeae</taxon>
        <taxon>Chara</taxon>
    </lineage>
</organism>
<evidence type="ECO:0000313" key="2">
    <source>
        <dbReference type="EMBL" id="GBG88923.1"/>
    </source>
</evidence>
<dbReference type="EMBL" id="BFEA01000703">
    <property type="protein sequence ID" value="GBG88923.1"/>
    <property type="molecule type" value="Genomic_DNA"/>
</dbReference>
<feature type="region of interest" description="Disordered" evidence="1">
    <location>
        <begin position="1"/>
        <end position="181"/>
    </location>
</feature>
<protein>
    <recommendedName>
        <fullName evidence="4">CCHC-type domain-containing protein</fullName>
    </recommendedName>
</protein>
<feature type="compositionally biased region" description="Basic and acidic residues" evidence="1">
    <location>
        <begin position="114"/>
        <end position="124"/>
    </location>
</feature>
<evidence type="ECO:0008006" key="4">
    <source>
        <dbReference type="Google" id="ProtNLM"/>
    </source>
</evidence>
<sequence length="239" mass="28429">MSNPERYEHGREVRGEDDRAHDDRERSRRDEDRERGERRRGPTRYNCSEVGHYANQCARPRRFGGVARPSTSADSRRSRSPRRGEWRREPVVQLGPGVSQQISDLGRSVASMKQHFEEERIRKENRLRRKQEREEEKRREEEMQIREAEERAIQEEKAKKKRERRRKEAESRPELKKDLSMHLILQVSELEDKFVQRMRQAVMELHKPPSEKGKEPRREPAYSGSSSRSETSITQDLSA</sequence>
<accession>A0A388M384</accession>
<dbReference type="Gramene" id="GBG88923">
    <property type="protein sequence ID" value="GBG88923"/>
    <property type="gene ID" value="CBR_g48535"/>
</dbReference>
<gene>
    <name evidence="2" type="ORF">CBR_g48535</name>
</gene>
<feature type="region of interest" description="Disordered" evidence="1">
    <location>
        <begin position="201"/>
        <end position="239"/>
    </location>
</feature>
<evidence type="ECO:0000256" key="1">
    <source>
        <dbReference type="SAM" id="MobiDB-lite"/>
    </source>
</evidence>
<keyword evidence="3" id="KW-1185">Reference proteome</keyword>
<feature type="compositionally biased region" description="Basic and acidic residues" evidence="1">
    <location>
        <begin position="166"/>
        <end position="180"/>
    </location>
</feature>
<dbReference type="Proteomes" id="UP000265515">
    <property type="component" value="Unassembled WGS sequence"/>
</dbReference>
<feature type="compositionally biased region" description="Low complexity" evidence="1">
    <location>
        <begin position="223"/>
        <end position="232"/>
    </location>
</feature>
<feature type="compositionally biased region" description="Basic and acidic residues" evidence="1">
    <location>
        <begin position="1"/>
        <end position="40"/>
    </location>
</feature>
<feature type="compositionally biased region" description="Basic and acidic residues" evidence="1">
    <location>
        <begin position="204"/>
        <end position="220"/>
    </location>
</feature>
<name>A0A388M384_CHABU</name>
<feature type="compositionally biased region" description="Basic and acidic residues" evidence="1">
    <location>
        <begin position="74"/>
        <end position="90"/>
    </location>
</feature>